<proteinExistence type="predicted"/>
<dbReference type="RefSeq" id="WP_136502105.1">
    <property type="nucleotide sequence ID" value="NZ_SSUX01000011.1"/>
</dbReference>
<dbReference type="AlphaFoldDB" id="A0A4S5CKN0"/>
<evidence type="ECO:0000313" key="2">
    <source>
        <dbReference type="Proteomes" id="UP000309618"/>
    </source>
</evidence>
<gene>
    <name evidence="1" type="ORF">E8Q35_15280</name>
</gene>
<sequence length="209" mass="23414">MIISIYRNNADGRWSQSTAQEELTDARLTEFLLLRIQQHKTRCAFCGFNSPLHQKAIDYNCGVGEFKPIIVCPLCYYSQRLEIAAKHNVGRLILLPGVTQEKLNFIYHGLEGVSIDETSAELKVSVVLGSLRGKLKQSNSGLHAIGPGADSLDVMAESLRNLSDGEYCNRGRALKDVLFWPEQEKLGEISKFWKESIYPALNKLAQQSL</sequence>
<name>A0A4S5CKN0_AERVE</name>
<dbReference type="Proteomes" id="UP000309618">
    <property type="component" value="Unassembled WGS sequence"/>
</dbReference>
<protein>
    <submittedName>
        <fullName evidence="1">Uncharacterized protein</fullName>
    </submittedName>
</protein>
<comment type="caution">
    <text evidence="1">The sequence shown here is derived from an EMBL/GenBank/DDBJ whole genome shotgun (WGS) entry which is preliminary data.</text>
</comment>
<dbReference type="EMBL" id="SSUX01000011">
    <property type="protein sequence ID" value="THJ43666.1"/>
    <property type="molecule type" value="Genomic_DNA"/>
</dbReference>
<reference evidence="1 2" key="1">
    <citation type="submission" date="2019-04" db="EMBL/GenBank/DDBJ databases">
        <title>Comparative genomics of Aeromonas veronii strains pathogenic to fish.</title>
        <authorList>
            <person name="Cascarano M.C."/>
            <person name="Smyrli M."/>
            <person name="Katharios P."/>
        </authorList>
    </citation>
    <scope>NUCLEOTIDE SEQUENCE [LARGE SCALE GENOMIC DNA]</scope>
    <source>
        <strain evidence="1 2">XU1</strain>
    </source>
</reference>
<evidence type="ECO:0000313" key="1">
    <source>
        <dbReference type="EMBL" id="THJ43666.1"/>
    </source>
</evidence>
<accession>A0A4S5CKN0</accession>
<organism evidence="1 2">
    <name type="scientific">Aeromonas veronii</name>
    <dbReference type="NCBI Taxonomy" id="654"/>
    <lineage>
        <taxon>Bacteria</taxon>
        <taxon>Pseudomonadati</taxon>
        <taxon>Pseudomonadota</taxon>
        <taxon>Gammaproteobacteria</taxon>
        <taxon>Aeromonadales</taxon>
        <taxon>Aeromonadaceae</taxon>
        <taxon>Aeromonas</taxon>
    </lineage>
</organism>